<dbReference type="EMBL" id="JAUIZM010000005">
    <property type="protein sequence ID" value="KAK1384378.1"/>
    <property type="molecule type" value="Genomic_DNA"/>
</dbReference>
<gene>
    <name evidence="2" type="ORF">POM88_022113</name>
</gene>
<accession>A0AAD8MUI2</accession>
<comment type="caution">
    <text evidence="2">The sequence shown here is derived from an EMBL/GenBank/DDBJ whole genome shotgun (WGS) entry which is preliminary data.</text>
</comment>
<proteinExistence type="predicted"/>
<feature type="transmembrane region" description="Helical" evidence="1">
    <location>
        <begin position="34"/>
        <end position="57"/>
    </location>
</feature>
<sequence length="274" mass="31637">MERAQEEMKHLGVFGIYREGHKVMAAHRKIFNEITLAFILPLCFIYLAEMLISEILFSKQPYSIYGKETYSETDFPAYIIFNLAYYTFLVIFSLLSTSAVVYSIACIYANRNISLNKVIGVVPRVWKRLMITFVVIYVFTFCYIVITLASVVTVLEDLRGVKAMNKSRKLIKGKFWVAFTIFMGLNILVAVIQFVFYVFVVYGASWEIWKRVLVGISCLVLIVPIFLYGLVLQTIIYFVCKSYHNEMIDKPSMSNHLGGYERLSDPNEVQMDQV</sequence>
<protein>
    <submittedName>
        <fullName evidence="2">Uncharacterized protein</fullName>
    </submittedName>
</protein>
<evidence type="ECO:0000313" key="3">
    <source>
        <dbReference type="Proteomes" id="UP001237642"/>
    </source>
</evidence>
<dbReference type="PANTHER" id="PTHR33133">
    <property type="entry name" value="OS08G0107100 PROTEIN-RELATED"/>
    <property type="match status" value="1"/>
</dbReference>
<keyword evidence="1" id="KW-0472">Membrane</keyword>
<name>A0AAD8MUI2_9APIA</name>
<feature type="transmembrane region" description="Helical" evidence="1">
    <location>
        <begin position="175"/>
        <end position="200"/>
    </location>
</feature>
<keyword evidence="3" id="KW-1185">Reference proteome</keyword>
<dbReference type="Proteomes" id="UP001237642">
    <property type="component" value="Unassembled WGS sequence"/>
</dbReference>
<feature type="transmembrane region" description="Helical" evidence="1">
    <location>
        <begin position="212"/>
        <end position="239"/>
    </location>
</feature>
<evidence type="ECO:0000256" key="1">
    <source>
        <dbReference type="SAM" id="Phobius"/>
    </source>
</evidence>
<reference evidence="2" key="2">
    <citation type="submission" date="2023-05" db="EMBL/GenBank/DDBJ databases">
        <authorList>
            <person name="Schelkunov M.I."/>
        </authorList>
    </citation>
    <scope>NUCLEOTIDE SEQUENCE</scope>
    <source>
        <strain evidence="2">Hsosn_3</strain>
        <tissue evidence="2">Leaf</tissue>
    </source>
</reference>
<reference evidence="2" key="1">
    <citation type="submission" date="2023-02" db="EMBL/GenBank/DDBJ databases">
        <title>Genome of toxic invasive species Heracleum sosnowskyi carries increased number of genes despite the absence of recent whole-genome duplications.</title>
        <authorList>
            <person name="Schelkunov M."/>
            <person name="Shtratnikova V."/>
            <person name="Makarenko M."/>
            <person name="Klepikova A."/>
            <person name="Omelchenko D."/>
            <person name="Novikova G."/>
            <person name="Obukhova E."/>
            <person name="Bogdanov V."/>
            <person name="Penin A."/>
            <person name="Logacheva M."/>
        </authorList>
    </citation>
    <scope>NUCLEOTIDE SEQUENCE</scope>
    <source>
        <strain evidence="2">Hsosn_3</strain>
        <tissue evidence="2">Leaf</tissue>
    </source>
</reference>
<keyword evidence="1" id="KW-0812">Transmembrane</keyword>
<dbReference type="PANTHER" id="PTHR33133:SF51">
    <property type="entry name" value="THH1_TOM1_TOM3 DOMAIN-CONTAINING PROTEIN"/>
    <property type="match status" value="1"/>
</dbReference>
<organism evidence="2 3">
    <name type="scientific">Heracleum sosnowskyi</name>
    <dbReference type="NCBI Taxonomy" id="360622"/>
    <lineage>
        <taxon>Eukaryota</taxon>
        <taxon>Viridiplantae</taxon>
        <taxon>Streptophyta</taxon>
        <taxon>Embryophyta</taxon>
        <taxon>Tracheophyta</taxon>
        <taxon>Spermatophyta</taxon>
        <taxon>Magnoliopsida</taxon>
        <taxon>eudicotyledons</taxon>
        <taxon>Gunneridae</taxon>
        <taxon>Pentapetalae</taxon>
        <taxon>asterids</taxon>
        <taxon>campanulids</taxon>
        <taxon>Apiales</taxon>
        <taxon>Apiaceae</taxon>
        <taxon>Apioideae</taxon>
        <taxon>apioid superclade</taxon>
        <taxon>Tordylieae</taxon>
        <taxon>Tordyliinae</taxon>
        <taxon>Heracleum</taxon>
    </lineage>
</organism>
<evidence type="ECO:0000313" key="2">
    <source>
        <dbReference type="EMBL" id="KAK1384378.1"/>
    </source>
</evidence>
<dbReference type="AlphaFoldDB" id="A0AAD8MUI2"/>
<feature type="transmembrane region" description="Helical" evidence="1">
    <location>
        <begin position="77"/>
        <end position="108"/>
    </location>
</feature>
<keyword evidence="1" id="KW-1133">Transmembrane helix</keyword>
<feature type="transmembrane region" description="Helical" evidence="1">
    <location>
        <begin position="129"/>
        <end position="155"/>
    </location>
</feature>